<organism evidence="3 4">
    <name type="scientific">Clostridium intestinale</name>
    <dbReference type="NCBI Taxonomy" id="36845"/>
    <lineage>
        <taxon>Bacteria</taxon>
        <taxon>Bacillati</taxon>
        <taxon>Bacillota</taxon>
        <taxon>Clostridia</taxon>
        <taxon>Eubacteriales</taxon>
        <taxon>Clostridiaceae</taxon>
        <taxon>Clostridium</taxon>
    </lineage>
</organism>
<protein>
    <submittedName>
        <fullName evidence="3">Bacteriocin immunity protein</fullName>
    </submittedName>
</protein>
<sequence>MVERIINTEGTEEEIDEMIEVFERNVPHPAALDLIFYPDKNEVTPEEIVEEALNYIAQIL</sequence>
<dbReference type="KEGG" id="cint:HZF06_12100"/>
<dbReference type="SUPFAM" id="SSF47345">
    <property type="entry name" value="Colicin E immunity proteins"/>
    <property type="match status" value="1"/>
</dbReference>
<dbReference type="InterPro" id="IPR035900">
    <property type="entry name" value="Colicin_E_sf"/>
</dbReference>
<evidence type="ECO:0000313" key="3">
    <source>
        <dbReference type="EMBL" id="QLY82339.1"/>
    </source>
</evidence>
<name>A0A7D6ZKB9_9CLOT</name>
<evidence type="ECO:0000256" key="2">
    <source>
        <dbReference type="ARBA" id="ARBA00023025"/>
    </source>
</evidence>
<reference evidence="3 4" key="1">
    <citation type="submission" date="2020-07" db="EMBL/GenBank/DDBJ databases">
        <title>Electron transfer.</title>
        <authorList>
            <person name="Huang L."/>
            <person name="Liu X."/>
            <person name="Zhou S."/>
        </authorList>
    </citation>
    <scope>NUCLEOTIDE SEQUENCE [LARGE SCALE GENOMIC DNA]</scope>
    <source>
        <strain evidence="3 4">Lx1</strain>
    </source>
</reference>
<proteinExistence type="inferred from homology"/>
<dbReference type="Gene3D" id="1.10.1200.20">
    <property type="entry name" value="Colicin E immunity protein"/>
    <property type="match status" value="1"/>
</dbReference>
<dbReference type="EMBL" id="CP059378">
    <property type="protein sequence ID" value="QLY82339.1"/>
    <property type="molecule type" value="Genomic_DNA"/>
</dbReference>
<dbReference type="Pfam" id="PF01320">
    <property type="entry name" value="Colicin_Pyocin"/>
    <property type="match status" value="1"/>
</dbReference>
<dbReference type="AlphaFoldDB" id="A0A7D6ZKB9"/>
<keyword evidence="2" id="KW-0079">Bacteriocin immunity</keyword>
<dbReference type="InterPro" id="IPR000290">
    <property type="entry name" value="Colicin_pyocin"/>
</dbReference>
<dbReference type="Proteomes" id="UP000512286">
    <property type="component" value="Chromosome"/>
</dbReference>
<comment type="similarity">
    <text evidence="1">Belongs to the colicins ColE2/ColE8/ColE9 and pyocins S1/S2 family.</text>
</comment>
<evidence type="ECO:0000313" key="4">
    <source>
        <dbReference type="Proteomes" id="UP000512286"/>
    </source>
</evidence>
<evidence type="ECO:0000256" key="1">
    <source>
        <dbReference type="ARBA" id="ARBA00009346"/>
    </source>
</evidence>
<dbReference type="GO" id="GO:0030153">
    <property type="term" value="P:bacteriocin immunity"/>
    <property type="evidence" value="ECO:0007669"/>
    <property type="project" value="UniProtKB-KW"/>
</dbReference>
<gene>
    <name evidence="3" type="ORF">HZF06_12100</name>
</gene>
<accession>A0A7D6ZKB9</accession>
<dbReference type="GO" id="GO:0015643">
    <property type="term" value="F:toxic substance binding"/>
    <property type="evidence" value="ECO:0007669"/>
    <property type="project" value="InterPro"/>
</dbReference>